<protein>
    <recommendedName>
        <fullName evidence="3">Glycosyl hydrolase family 13 catalytic domain-containing protein</fullName>
    </recommendedName>
</protein>
<dbReference type="GO" id="GO:0005975">
    <property type="term" value="P:carbohydrate metabolic process"/>
    <property type="evidence" value="ECO:0007669"/>
    <property type="project" value="InterPro"/>
</dbReference>
<dbReference type="PIRSF" id="PIRSF003059">
    <property type="entry name" value="Sucrose_phosphorylase"/>
    <property type="match status" value="1"/>
</dbReference>
<reference evidence="4" key="1">
    <citation type="submission" date="2018-05" db="EMBL/GenBank/DDBJ databases">
        <authorList>
            <person name="Lanie J.A."/>
            <person name="Ng W.-L."/>
            <person name="Kazmierczak K.M."/>
            <person name="Andrzejewski T.M."/>
            <person name="Davidsen T.M."/>
            <person name="Wayne K.J."/>
            <person name="Tettelin H."/>
            <person name="Glass J.I."/>
            <person name="Rusch D."/>
            <person name="Podicherti R."/>
            <person name="Tsui H.-C.T."/>
            <person name="Winkler M.E."/>
        </authorList>
    </citation>
    <scope>NUCLEOTIDE SEQUENCE</scope>
</reference>
<dbReference type="InterPro" id="IPR045857">
    <property type="entry name" value="O16G_dom_2"/>
</dbReference>
<dbReference type="InterPro" id="IPR017853">
    <property type="entry name" value="GH"/>
</dbReference>
<evidence type="ECO:0000313" key="4">
    <source>
        <dbReference type="EMBL" id="SUZ72475.1"/>
    </source>
</evidence>
<dbReference type="PANTHER" id="PTHR38784:SF1">
    <property type="entry name" value="SUCROSE PHOSPHORYLASE"/>
    <property type="match status" value="1"/>
</dbReference>
<dbReference type="Pfam" id="PF00128">
    <property type="entry name" value="Alpha-amylase"/>
    <property type="match status" value="1"/>
</dbReference>
<name>A0A381PZK3_9ZZZZ</name>
<feature type="domain" description="Glycosyl hydrolase family 13 catalytic" evidence="3">
    <location>
        <begin position="48"/>
        <end position="436"/>
    </location>
</feature>
<dbReference type="SUPFAM" id="SSF51445">
    <property type="entry name" value="(Trans)glycosidases"/>
    <property type="match status" value="1"/>
</dbReference>
<accession>A0A381PZK3</accession>
<dbReference type="InterPro" id="IPR016377">
    <property type="entry name" value="Sucrose_GGa_phosphorylase-rel"/>
</dbReference>
<dbReference type="AlphaFoldDB" id="A0A381PZK3"/>
<gene>
    <name evidence="4" type="ORF">METZ01_LOCUS25329</name>
</gene>
<evidence type="ECO:0000256" key="2">
    <source>
        <dbReference type="ARBA" id="ARBA00022679"/>
    </source>
</evidence>
<dbReference type="Gene3D" id="3.20.20.80">
    <property type="entry name" value="Glycosidases"/>
    <property type="match status" value="1"/>
</dbReference>
<organism evidence="4">
    <name type="scientific">marine metagenome</name>
    <dbReference type="NCBI Taxonomy" id="408172"/>
    <lineage>
        <taxon>unclassified sequences</taxon>
        <taxon>metagenomes</taxon>
        <taxon>ecological metagenomes</taxon>
    </lineage>
</organism>
<dbReference type="PANTHER" id="PTHR38784">
    <property type="entry name" value="SUCROSE PHOSPHORYLASE"/>
    <property type="match status" value="1"/>
</dbReference>
<dbReference type="InterPro" id="IPR006047">
    <property type="entry name" value="GH13_cat_dom"/>
</dbReference>
<keyword evidence="2" id="KW-0808">Transferase</keyword>
<dbReference type="SMART" id="SM00642">
    <property type="entry name" value="Aamy"/>
    <property type="match status" value="1"/>
</dbReference>
<dbReference type="Gene3D" id="3.90.400.10">
    <property type="entry name" value="Oligo-1,6-glucosidase, Domain 2"/>
    <property type="match status" value="1"/>
</dbReference>
<proteinExistence type="predicted"/>
<evidence type="ECO:0000256" key="1">
    <source>
        <dbReference type="ARBA" id="ARBA00022676"/>
    </source>
</evidence>
<evidence type="ECO:0000259" key="3">
    <source>
        <dbReference type="SMART" id="SM00642"/>
    </source>
</evidence>
<sequence length="553" mass="61201">MTSLEERISQRLQRLYGNSDVEWLFRQCTSALGDPSPSASAARWSEDDVVLVAYPDQITDQGQSPLATLNRVLSEMSHAFSTVHVLPFFPSSSDEGFAVINHCEVAEEFGDWSHIEAIATNHRVMSDLVLNHVSASHRWFEEFQNGIEPGRRCLLTGSPESDLSAVVRPRTTDLLVPCDTTDGAKYLWCTFGPDQIDVDWEEPEVLLEMLRALDRLLAVGVRWIRLDAVAYVQKRLGSTCVHLEQTHELVRLLRDLLEWRCPDAALITETNVPHIENLSYLRDGQQAHLAYNFTLAPLLTQALISGSSESIAEWLQESERPPEGTTLLNFLASHDGIGLRPVEDLLDSDEIDQLLIATEQANGTWAGYATANGVRPYELNVAPASLLGIDRLLTGHTVMASLKGVPVFYLPAVEGEPNDLERVLSSGQARAINRSRSTFGERSRMTTSSRGIARDELARRMAIRRGLSAFHPDSRQFVLGLPSPLLGIVRGEGPDAITVVANLGFSKISYRPSEPSLDLLTEQRVDHEVSLDPGAVVWLSTTDLKSVRQPGNL</sequence>
<dbReference type="EMBL" id="UINC01001150">
    <property type="protein sequence ID" value="SUZ72475.1"/>
    <property type="molecule type" value="Genomic_DNA"/>
</dbReference>
<dbReference type="GO" id="GO:0016757">
    <property type="term" value="F:glycosyltransferase activity"/>
    <property type="evidence" value="ECO:0007669"/>
    <property type="project" value="UniProtKB-KW"/>
</dbReference>
<keyword evidence="1" id="KW-0328">Glycosyltransferase</keyword>